<gene>
    <name evidence="1" type="ORF">HMPREF0536_11010</name>
</gene>
<evidence type="ECO:0000313" key="1">
    <source>
        <dbReference type="EMBL" id="EGC15361.1"/>
    </source>
</evidence>
<dbReference type="Proteomes" id="UP000004335">
    <property type="component" value="Unassembled WGS sequence"/>
</dbReference>
<accession>A0A828RLJ6</accession>
<evidence type="ECO:0000313" key="2">
    <source>
        <dbReference type="Proteomes" id="UP000004335"/>
    </source>
</evidence>
<dbReference type="EMBL" id="ACGX02000006">
    <property type="protein sequence ID" value="EGC15361.1"/>
    <property type="molecule type" value="Genomic_DNA"/>
</dbReference>
<organism evidence="1 2">
    <name type="scientific">Limosilactobacillus reuteri MM4-1A</name>
    <dbReference type="NCBI Taxonomy" id="548485"/>
    <lineage>
        <taxon>Bacteria</taxon>
        <taxon>Bacillati</taxon>
        <taxon>Bacillota</taxon>
        <taxon>Bacilli</taxon>
        <taxon>Lactobacillales</taxon>
        <taxon>Lactobacillaceae</taxon>
        <taxon>Limosilactobacillus</taxon>
    </lineage>
</organism>
<sequence>MEKDKNQELAFENQLWEADSNVEETTGIAQALYDQLNDVFAPIVRVDNYAAMSDEQVSTVAQTVVSRKKALLALSSILLDKLDQIHDQLQ</sequence>
<reference evidence="1 2" key="1">
    <citation type="submission" date="2011-01" db="EMBL/GenBank/DDBJ databases">
        <authorList>
            <person name="Muzny D."/>
            <person name="Qin X."/>
            <person name="Buhay C."/>
            <person name="Dugan-Rocha S."/>
            <person name="Ding Y."/>
            <person name="Chen G."/>
            <person name="Hawes A."/>
            <person name="Holder M."/>
            <person name="Jhangiani S."/>
            <person name="Johnson A."/>
            <person name="Khan Z."/>
            <person name="Li Z."/>
            <person name="Liu W."/>
            <person name="Liu X."/>
            <person name="Perez L."/>
            <person name="Shen H."/>
            <person name="Wang Q."/>
            <person name="Watt J."/>
            <person name="Xi L."/>
            <person name="Xin Y."/>
            <person name="Zhou J."/>
            <person name="Deng J."/>
            <person name="Jiang H."/>
            <person name="Liu Y."/>
            <person name="Qu J."/>
            <person name="Song X.-Z."/>
            <person name="Zhang L."/>
            <person name="Villasana D."/>
            <person name="Johnson A."/>
            <person name="Liu J."/>
            <person name="Liyanage D."/>
            <person name="Lorensuhewa L."/>
            <person name="Robinson T."/>
            <person name="Song A."/>
            <person name="Song B.-B."/>
            <person name="Dinh H."/>
            <person name="Thornton R."/>
            <person name="Coyle M."/>
            <person name="Francisco L."/>
            <person name="Jackson L."/>
            <person name="Javaid M."/>
            <person name="Korchina V."/>
            <person name="Kovar C."/>
            <person name="Mata R."/>
            <person name="Mathew T."/>
            <person name="Ngo R."/>
            <person name="Nguyen L."/>
            <person name="Nguyen N."/>
            <person name="Okwuonu G."/>
            <person name="Ongeri F."/>
            <person name="Pham C."/>
            <person name="Simmons D."/>
            <person name="Wilczek-Boney K."/>
            <person name="Hale W."/>
            <person name="Jakkamsetti A."/>
            <person name="Pham P."/>
            <person name="Ruth R."/>
            <person name="San Lucas F."/>
            <person name="Warren J."/>
            <person name="Zhang J."/>
            <person name="Zhao Z."/>
            <person name="Zhou C."/>
            <person name="Zhu D."/>
            <person name="Lee S."/>
            <person name="Bess C."/>
            <person name="Blankenburg K."/>
            <person name="Forbes L."/>
            <person name="Fu Q."/>
            <person name="Gubbala S."/>
            <person name="Hirani K."/>
            <person name="Jayaseelan J.C."/>
            <person name="Lara F."/>
            <person name="Munidasa M."/>
            <person name="Palculict T."/>
            <person name="Patil S."/>
            <person name="Pu L.-L."/>
            <person name="Saada N."/>
            <person name="Tang L."/>
            <person name="Weissenberger G."/>
            <person name="Zhu Y."/>
            <person name="Hemphill L."/>
            <person name="Shang Y."/>
            <person name="Youmans B."/>
            <person name="Ayvaz T."/>
            <person name="Ross M."/>
            <person name="Santibanez J."/>
            <person name="Aqrawi P."/>
            <person name="Gross S."/>
            <person name="Joshi V."/>
            <person name="Fowler G."/>
            <person name="Nazareth L."/>
            <person name="Reid J."/>
            <person name="Worley K."/>
            <person name="Petrosino J."/>
            <person name="Highlander S."/>
            <person name="Gibbs R."/>
        </authorList>
    </citation>
    <scope>NUCLEOTIDE SEQUENCE [LARGE SCALE GENOMIC DNA]</scope>
    <source>
        <strain evidence="1 2">MM4-1A</strain>
    </source>
</reference>
<proteinExistence type="predicted"/>
<dbReference type="RefSeq" id="WP_003668226.1">
    <property type="nucleotide sequence ID" value="NZ_ACGX02000006.1"/>
</dbReference>
<comment type="caution">
    <text evidence="1">The sequence shown here is derived from an EMBL/GenBank/DDBJ whole genome shotgun (WGS) entry which is preliminary data.</text>
</comment>
<name>A0A828RLJ6_LIMRT</name>
<protein>
    <submittedName>
        <fullName evidence="1">Uncharacterized protein</fullName>
    </submittedName>
</protein>
<dbReference type="AlphaFoldDB" id="A0A828RLJ6"/>